<evidence type="ECO:0000313" key="3">
    <source>
        <dbReference type="EMBL" id="OMJ72038.1"/>
    </source>
</evidence>
<dbReference type="InterPro" id="IPR036339">
    <property type="entry name" value="PUB-like_dom_sf"/>
</dbReference>
<reference evidence="3 4" key="1">
    <citation type="submission" date="2016-11" db="EMBL/GenBank/DDBJ databases">
        <title>The macronuclear genome of Stentor coeruleus: a giant cell with tiny introns.</title>
        <authorList>
            <person name="Slabodnick M."/>
            <person name="Ruby J.G."/>
            <person name="Reiff S.B."/>
            <person name="Swart E.C."/>
            <person name="Gosai S."/>
            <person name="Prabakaran S."/>
            <person name="Witkowska E."/>
            <person name="Larue G.E."/>
            <person name="Fisher S."/>
            <person name="Freeman R.M."/>
            <person name="Gunawardena J."/>
            <person name="Chu W."/>
            <person name="Stover N.A."/>
            <person name="Gregory B.D."/>
            <person name="Nowacki M."/>
            <person name="Derisi J."/>
            <person name="Roy S.W."/>
            <person name="Marshall W.F."/>
            <person name="Sood P."/>
        </authorList>
    </citation>
    <scope>NUCLEOTIDE SEQUENCE [LARGE SCALE GENOMIC DNA]</scope>
    <source>
        <strain evidence="3">WM001</strain>
    </source>
</reference>
<dbReference type="InterPro" id="IPR035940">
    <property type="entry name" value="CAP_sf"/>
</dbReference>
<dbReference type="SUPFAM" id="SSF55797">
    <property type="entry name" value="PR-1-like"/>
    <property type="match status" value="1"/>
</dbReference>
<evidence type="ECO:0008006" key="5">
    <source>
        <dbReference type="Google" id="ProtNLM"/>
    </source>
</evidence>
<dbReference type="InterPro" id="IPR014044">
    <property type="entry name" value="CAP_dom"/>
</dbReference>
<sequence length="340" mass="38618">MEIELKDFLEGTSKQIPDEAIQANIEEVIKSLIKKDLKEEAKNNFSESCRVFRLIIQNIINNPEEEKYKIIKLKNPKFQKALGNYTSGLLLLETIGFEKIDDVEPFMIYINIDLMLLQKILNVIDKATSRSELIADMYEQKFNNPKPYPMPILNKKDQDTALQIQQYRSKHKNNRPFGAKVITLSDLENRSNPVNNFQTNPQAVYNSIPSFTSAANVAIRAFELSNAFRISEGKCILIWNQIMGEIAAEHSKNMGDGVVPFGHQGFNKRFRRFPFRSNRGGAENVAMNHGLGDPGKVAVDGWIKSPGHRKNLLGNYRIMSVGVYINSQGAFYLTQLFALV</sequence>
<dbReference type="Gene3D" id="3.40.33.10">
    <property type="entry name" value="CAP"/>
    <property type="match status" value="1"/>
</dbReference>
<keyword evidence="4" id="KW-1185">Reference proteome</keyword>
<comment type="caution">
    <text evidence="3">The sequence shown here is derived from an EMBL/GenBank/DDBJ whole genome shotgun (WGS) entry which is preliminary data.</text>
</comment>
<dbReference type="OrthoDB" id="568194at2759"/>
<dbReference type="InterPro" id="IPR018997">
    <property type="entry name" value="PUB_domain"/>
</dbReference>
<dbReference type="PANTHER" id="PTHR31157:SF30">
    <property type="entry name" value="SCP DOMAIN-CONTAINING PROTEIN"/>
    <property type="match status" value="1"/>
</dbReference>
<dbReference type="AlphaFoldDB" id="A0A1R2B5I8"/>
<feature type="domain" description="PUB" evidence="2">
    <location>
        <begin position="43"/>
        <end position="119"/>
    </location>
</feature>
<dbReference type="PANTHER" id="PTHR31157">
    <property type="entry name" value="SCP DOMAIN-CONTAINING PROTEIN"/>
    <property type="match status" value="1"/>
</dbReference>
<evidence type="ECO:0000259" key="2">
    <source>
        <dbReference type="Pfam" id="PF09409"/>
    </source>
</evidence>
<dbReference type="CDD" id="cd05379">
    <property type="entry name" value="CAP_bacterial"/>
    <property type="match status" value="1"/>
</dbReference>
<protein>
    <recommendedName>
        <fullName evidence="5">SCP domain-containing protein</fullName>
    </recommendedName>
</protein>
<organism evidence="3 4">
    <name type="scientific">Stentor coeruleus</name>
    <dbReference type="NCBI Taxonomy" id="5963"/>
    <lineage>
        <taxon>Eukaryota</taxon>
        <taxon>Sar</taxon>
        <taxon>Alveolata</taxon>
        <taxon>Ciliophora</taxon>
        <taxon>Postciliodesmatophora</taxon>
        <taxon>Heterotrichea</taxon>
        <taxon>Heterotrichida</taxon>
        <taxon>Stentoridae</taxon>
        <taxon>Stentor</taxon>
    </lineage>
</organism>
<gene>
    <name evidence="3" type="ORF">SteCoe_29622</name>
</gene>
<dbReference type="Pfam" id="PF09409">
    <property type="entry name" value="PUB"/>
    <property type="match status" value="1"/>
</dbReference>
<dbReference type="Gene3D" id="1.20.58.2190">
    <property type="match status" value="1"/>
</dbReference>
<dbReference type="SUPFAM" id="SSF143503">
    <property type="entry name" value="PUG domain-like"/>
    <property type="match status" value="1"/>
</dbReference>
<evidence type="ECO:0000259" key="1">
    <source>
        <dbReference type="Pfam" id="PF00188"/>
    </source>
</evidence>
<evidence type="ECO:0000313" key="4">
    <source>
        <dbReference type="Proteomes" id="UP000187209"/>
    </source>
</evidence>
<dbReference type="CDD" id="cd09212">
    <property type="entry name" value="PUB"/>
    <property type="match status" value="1"/>
</dbReference>
<feature type="domain" description="SCP" evidence="1">
    <location>
        <begin position="223"/>
        <end position="337"/>
    </location>
</feature>
<dbReference type="Pfam" id="PF00188">
    <property type="entry name" value="CAP"/>
    <property type="match status" value="1"/>
</dbReference>
<accession>A0A1R2B5I8</accession>
<dbReference type="SMART" id="SM00580">
    <property type="entry name" value="PUG"/>
    <property type="match status" value="1"/>
</dbReference>
<dbReference type="Proteomes" id="UP000187209">
    <property type="component" value="Unassembled WGS sequence"/>
</dbReference>
<dbReference type="EMBL" id="MPUH01000936">
    <property type="protein sequence ID" value="OMJ72038.1"/>
    <property type="molecule type" value="Genomic_DNA"/>
</dbReference>
<name>A0A1R2B5I8_9CILI</name>
<proteinExistence type="predicted"/>